<evidence type="ECO:0000313" key="1">
    <source>
        <dbReference type="EMBL" id="KAJ4440305.1"/>
    </source>
</evidence>
<keyword evidence="2" id="KW-1185">Reference proteome</keyword>
<proteinExistence type="predicted"/>
<reference evidence="1 2" key="1">
    <citation type="journal article" date="2022" name="Allergy">
        <title>Genome assembly and annotation of Periplaneta americana reveal a comprehensive cockroach allergen profile.</title>
        <authorList>
            <person name="Wang L."/>
            <person name="Xiong Q."/>
            <person name="Saelim N."/>
            <person name="Wang L."/>
            <person name="Nong W."/>
            <person name="Wan A.T."/>
            <person name="Shi M."/>
            <person name="Liu X."/>
            <person name="Cao Q."/>
            <person name="Hui J.H.L."/>
            <person name="Sookrung N."/>
            <person name="Leung T.F."/>
            <person name="Tungtrongchitr A."/>
            <person name="Tsui S.K.W."/>
        </authorList>
    </citation>
    <scope>NUCLEOTIDE SEQUENCE [LARGE SCALE GENOMIC DNA]</scope>
    <source>
        <strain evidence="1">PWHHKU_190912</strain>
    </source>
</reference>
<comment type="caution">
    <text evidence="1">The sequence shown here is derived from an EMBL/GenBank/DDBJ whole genome shotgun (WGS) entry which is preliminary data.</text>
</comment>
<dbReference type="EMBL" id="JAJSOF020000017">
    <property type="protein sequence ID" value="KAJ4440305.1"/>
    <property type="molecule type" value="Genomic_DNA"/>
</dbReference>
<evidence type="ECO:0000313" key="2">
    <source>
        <dbReference type="Proteomes" id="UP001148838"/>
    </source>
</evidence>
<protein>
    <submittedName>
        <fullName evidence="1">Uncharacterized protein</fullName>
    </submittedName>
</protein>
<dbReference type="Proteomes" id="UP001148838">
    <property type="component" value="Unassembled WGS sequence"/>
</dbReference>
<gene>
    <name evidence="1" type="ORF">ANN_08444</name>
</gene>
<accession>A0ABQ8T1F7</accession>
<sequence>MAGLCEGGNEPPGSLKATLPRLWNSLPVSIRDCRNKTEFKRKLTMVRPRSVWCTFAHMRVESVCAGVYCGQHQLESAKGNICLAALLCSLWQQTRIMNKKEANLRIVGELRKRIADVTSQGKTTYEFACVMDFLVLVIDTDVLVKQFEPIRQFMVQVFTNIKPRLVGRQNCLAYSNTHILPIGVYSANQDFSPVMGEQTSGFPEPLRSARDANGSGLKNAQRFSFYSMALQCHGAVTEEIGSKVESGPLKYSKSVELTSKTIPSTPAVT</sequence>
<name>A0ABQ8T1F7_PERAM</name>
<organism evidence="1 2">
    <name type="scientific">Periplaneta americana</name>
    <name type="common">American cockroach</name>
    <name type="synonym">Blatta americana</name>
    <dbReference type="NCBI Taxonomy" id="6978"/>
    <lineage>
        <taxon>Eukaryota</taxon>
        <taxon>Metazoa</taxon>
        <taxon>Ecdysozoa</taxon>
        <taxon>Arthropoda</taxon>
        <taxon>Hexapoda</taxon>
        <taxon>Insecta</taxon>
        <taxon>Pterygota</taxon>
        <taxon>Neoptera</taxon>
        <taxon>Polyneoptera</taxon>
        <taxon>Dictyoptera</taxon>
        <taxon>Blattodea</taxon>
        <taxon>Blattoidea</taxon>
        <taxon>Blattidae</taxon>
        <taxon>Blattinae</taxon>
        <taxon>Periplaneta</taxon>
    </lineage>
</organism>